<dbReference type="InterPro" id="IPR012162">
    <property type="entry name" value="PNPase"/>
</dbReference>
<dbReference type="Gene3D" id="3.30.230.70">
    <property type="entry name" value="GHMP Kinase, N-terminal domain"/>
    <property type="match status" value="1"/>
</dbReference>
<dbReference type="InterPro" id="IPR027408">
    <property type="entry name" value="PNPase/RNase_PH_dom_sf"/>
</dbReference>
<dbReference type="Proteomes" id="UP000092504">
    <property type="component" value="Unassembled WGS sequence"/>
</dbReference>
<dbReference type="InterPro" id="IPR020568">
    <property type="entry name" value="Ribosomal_Su5_D2-typ_SF"/>
</dbReference>
<dbReference type="EMBL" id="MAJD01000001">
    <property type="protein sequence ID" value="OBX38282.1"/>
    <property type="molecule type" value="Genomic_DNA"/>
</dbReference>
<gene>
    <name evidence="4" type="primary">pnp_2</name>
    <name evidence="4" type="ORF">A8U91_02677</name>
</gene>
<evidence type="ECO:0000313" key="4">
    <source>
        <dbReference type="EMBL" id="OBX38282.1"/>
    </source>
</evidence>
<keyword evidence="4" id="KW-0808">Transferase</keyword>
<dbReference type="AlphaFoldDB" id="A0A1B8P7U5"/>
<dbReference type="Pfam" id="PF01138">
    <property type="entry name" value="RNase_PH"/>
    <property type="match status" value="1"/>
</dbReference>
<dbReference type="GO" id="GO:0005829">
    <property type="term" value="C:cytosol"/>
    <property type="evidence" value="ECO:0007669"/>
    <property type="project" value="TreeGrafter"/>
</dbReference>
<sequence length="106" mass="11646">MNPVKKTFEYGRSTVTLETGRIARQASGAVMVTMDDTVVLCTVVAKKDVNPSQPFFPLSVHYQEKTYAVGKIPGGFFKREGVPPRRKPSPRASSIARFARCSPRGS</sequence>
<name>A0A1B8P7U5_HALEL</name>
<dbReference type="GO" id="GO:0004654">
    <property type="term" value="F:polyribonucleotide nucleotidyltransferase activity"/>
    <property type="evidence" value="ECO:0007669"/>
    <property type="project" value="UniProtKB-EC"/>
</dbReference>
<accession>A0A1B8P7U5</accession>
<dbReference type="GO" id="GO:0000175">
    <property type="term" value="F:3'-5'-RNA exonuclease activity"/>
    <property type="evidence" value="ECO:0007669"/>
    <property type="project" value="TreeGrafter"/>
</dbReference>
<proteinExistence type="predicted"/>
<evidence type="ECO:0000256" key="2">
    <source>
        <dbReference type="SAM" id="MobiDB-lite"/>
    </source>
</evidence>
<protein>
    <submittedName>
        <fullName evidence="4">Polyribonucleotide nucleotidyltransferase</fullName>
        <ecNumber evidence="4">2.7.7.8</ecNumber>
    </submittedName>
</protein>
<dbReference type="InterPro" id="IPR001247">
    <property type="entry name" value="ExoRNase_PH_dom1"/>
</dbReference>
<dbReference type="PATRIC" id="fig|2746.7.peg.2746"/>
<organism evidence="4 5">
    <name type="scientific">Halomonas elongata</name>
    <dbReference type="NCBI Taxonomy" id="2746"/>
    <lineage>
        <taxon>Bacteria</taxon>
        <taxon>Pseudomonadati</taxon>
        <taxon>Pseudomonadota</taxon>
        <taxon>Gammaproteobacteria</taxon>
        <taxon>Oceanospirillales</taxon>
        <taxon>Halomonadaceae</taxon>
        <taxon>Halomonas</taxon>
    </lineage>
</organism>
<keyword evidence="1" id="KW-0694">RNA-binding</keyword>
<dbReference type="GO" id="GO:0006402">
    <property type="term" value="P:mRNA catabolic process"/>
    <property type="evidence" value="ECO:0007669"/>
    <property type="project" value="InterPro"/>
</dbReference>
<keyword evidence="4" id="KW-0548">Nucleotidyltransferase</keyword>
<dbReference type="SUPFAM" id="SSF54211">
    <property type="entry name" value="Ribosomal protein S5 domain 2-like"/>
    <property type="match status" value="1"/>
</dbReference>
<dbReference type="PANTHER" id="PTHR11252">
    <property type="entry name" value="POLYRIBONUCLEOTIDE NUCLEOTIDYLTRANSFERASE"/>
    <property type="match status" value="1"/>
</dbReference>
<dbReference type="GO" id="GO:0003723">
    <property type="term" value="F:RNA binding"/>
    <property type="evidence" value="ECO:0007669"/>
    <property type="project" value="UniProtKB-KW"/>
</dbReference>
<comment type="caution">
    <text evidence="4">The sequence shown here is derived from an EMBL/GenBank/DDBJ whole genome shotgun (WGS) entry which is preliminary data.</text>
</comment>
<evidence type="ECO:0000313" key="5">
    <source>
        <dbReference type="Proteomes" id="UP000092504"/>
    </source>
</evidence>
<reference evidence="4 5" key="1">
    <citation type="submission" date="2016-06" db="EMBL/GenBank/DDBJ databases">
        <title>Genome sequence of halotolerant plant growth promoting strain of Halomonas elongata HEK1 isolated from salterns of Rann of Kutch, Gujarat, India.</title>
        <authorList>
            <person name="Gaba S."/>
            <person name="Singh R.N."/>
            <person name="Abrol S."/>
            <person name="Kaushik R."/>
            <person name="Saxena A.K."/>
        </authorList>
    </citation>
    <scope>NUCLEOTIDE SEQUENCE [LARGE SCALE GENOMIC DNA]</scope>
    <source>
        <strain evidence="4 5">HEK1</strain>
    </source>
</reference>
<dbReference type="PANTHER" id="PTHR11252:SF0">
    <property type="entry name" value="POLYRIBONUCLEOTIDE NUCLEOTIDYLTRANSFERASE 1, MITOCHONDRIAL"/>
    <property type="match status" value="1"/>
</dbReference>
<dbReference type="EC" id="2.7.7.8" evidence="4"/>
<evidence type="ECO:0000259" key="3">
    <source>
        <dbReference type="Pfam" id="PF01138"/>
    </source>
</evidence>
<evidence type="ECO:0000256" key="1">
    <source>
        <dbReference type="ARBA" id="ARBA00022884"/>
    </source>
</evidence>
<feature type="domain" description="Exoribonuclease phosphorolytic" evidence="3">
    <location>
        <begin position="15"/>
        <end position="97"/>
    </location>
</feature>
<feature type="region of interest" description="Disordered" evidence="2">
    <location>
        <begin position="79"/>
        <end position="106"/>
    </location>
</feature>